<keyword evidence="4" id="KW-0540">Nuclease</keyword>
<dbReference type="InterPro" id="IPR027806">
    <property type="entry name" value="HARBI1_dom"/>
</dbReference>
<protein>
    <submittedName>
        <fullName evidence="9">Protein ALP1-like</fullName>
    </submittedName>
</protein>
<dbReference type="InterPro" id="IPR045249">
    <property type="entry name" value="HARBI1-like"/>
</dbReference>
<keyword evidence="10" id="KW-1185">Reference proteome</keyword>
<evidence type="ECO:0000313" key="10">
    <source>
        <dbReference type="Proteomes" id="UP000770661"/>
    </source>
</evidence>
<evidence type="ECO:0000256" key="3">
    <source>
        <dbReference type="ARBA" id="ARBA00006958"/>
    </source>
</evidence>
<name>A0A8J5C4B6_CHIOP</name>
<dbReference type="OrthoDB" id="5971912at2759"/>
<dbReference type="GO" id="GO:0004518">
    <property type="term" value="F:nuclease activity"/>
    <property type="evidence" value="ECO:0007669"/>
    <property type="project" value="UniProtKB-KW"/>
</dbReference>
<dbReference type="Proteomes" id="UP000770661">
    <property type="component" value="Unassembled WGS sequence"/>
</dbReference>
<feature type="domain" description="DDE Tnp4" evidence="8">
    <location>
        <begin position="185"/>
        <end position="348"/>
    </location>
</feature>
<proteinExistence type="inferred from homology"/>
<evidence type="ECO:0000259" key="8">
    <source>
        <dbReference type="Pfam" id="PF13359"/>
    </source>
</evidence>
<evidence type="ECO:0000256" key="4">
    <source>
        <dbReference type="ARBA" id="ARBA00022722"/>
    </source>
</evidence>
<comment type="similarity">
    <text evidence="3">Belongs to the HARBI1 family.</text>
</comment>
<keyword evidence="5" id="KW-0479">Metal-binding</keyword>
<reference evidence="9" key="1">
    <citation type="submission" date="2020-07" db="EMBL/GenBank/DDBJ databases">
        <title>The High-quality genome of the commercially important snow crab, Chionoecetes opilio.</title>
        <authorList>
            <person name="Jeong J.-H."/>
            <person name="Ryu S."/>
        </authorList>
    </citation>
    <scope>NUCLEOTIDE SEQUENCE</scope>
    <source>
        <strain evidence="9">MADBK_172401_WGS</strain>
        <tissue evidence="9">Digestive gland</tissue>
    </source>
</reference>
<sequence length="428" mass="49648">MPRYTYKQQLKIFGALTVLIMAEEEENAERARNMKARKIWSRNWLKRRTEGSQYKNLVQELALEDENGYRNWMRLDRRQFHEVLELIRPAISRQDTNMRAAVSAEERLAITLRHLATGESQQSLSYQFRVSQPLISMIIPSVCTAIYEALQPDYMRVPTTQDEWRHVAAEFHRQWNYPNCLGACDGKRILVAKPANSGSSFYDYKGHCSVILMALVDAEYKFLYVDVGTNGRVSDGGVWDKCTLKAALENNDLKVPPPEKLPFSHRITPFVIVADDAFPLKQWIMKPYPGKDLPMNKLIHNYRLSRARRVSENAFGILVSRFQIFRQPIRTTPERVEKIALATTVLHNYLRGSSQQTYTPPELLDREDIDNRRMVAGQWHNHEGNALGNVHAQGRRPTQAAMNVRDTFSEYFNNEGKVPWQEDMVYMH</sequence>
<comment type="caution">
    <text evidence="9">The sequence shown here is derived from an EMBL/GenBank/DDBJ whole genome shotgun (WGS) entry which is preliminary data.</text>
</comment>
<comment type="subcellular location">
    <subcellularLocation>
        <location evidence="2">Nucleus</location>
    </subcellularLocation>
</comment>
<keyword evidence="6" id="KW-0378">Hydrolase</keyword>
<dbReference type="Pfam" id="PF13359">
    <property type="entry name" value="DDE_Tnp_4"/>
    <property type="match status" value="1"/>
</dbReference>
<dbReference type="PANTHER" id="PTHR22930">
    <property type="match status" value="1"/>
</dbReference>
<evidence type="ECO:0000313" key="9">
    <source>
        <dbReference type="EMBL" id="KAG0716853.1"/>
    </source>
</evidence>
<dbReference type="GO" id="GO:0016787">
    <property type="term" value="F:hydrolase activity"/>
    <property type="evidence" value="ECO:0007669"/>
    <property type="project" value="UniProtKB-KW"/>
</dbReference>
<gene>
    <name evidence="9" type="ORF">GWK47_008657</name>
</gene>
<dbReference type="PANTHER" id="PTHR22930:SF269">
    <property type="entry name" value="NUCLEASE HARBI1-LIKE PROTEIN"/>
    <property type="match status" value="1"/>
</dbReference>
<dbReference type="AlphaFoldDB" id="A0A8J5C4B6"/>
<evidence type="ECO:0000256" key="6">
    <source>
        <dbReference type="ARBA" id="ARBA00022801"/>
    </source>
</evidence>
<keyword evidence="7" id="KW-0539">Nucleus</keyword>
<accession>A0A8J5C4B6</accession>
<comment type="cofactor">
    <cofactor evidence="1">
        <name>a divalent metal cation</name>
        <dbReference type="ChEBI" id="CHEBI:60240"/>
    </cofactor>
</comment>
<evidence type="ECO:0000256" key="2">
    <source>
        <dbReference type="ARBA" id="ARBA00004123"/>
    </source>
</evidence>
<dbReference type="GO" id="GO:0046872">
    <property type="term" value="F:metal ion binding"/>
    <property type="evidence" value="ECO:0007669"/>
    <property type="project" value="UniProtKB-KW"/>
</dbReference>
<dbReference type="GO" id="GO:0005634">
    <property type="term" value="C:nucleus"/>
    <property type="evidence" value="ECO:0007669"/>
    <property type="project" value="UniProtKB-SubCell"/>
</dbReference>
<evidence type="ECO:0000256" key="7">
    <source>
        <dbReference type="ARBA" id="ARBA00023242"/>
    </source>
</evidence>
<evidence type="ECO:0000256" key="1">
    <source>
        <dbReference type="ARBA" id="ARBA00001968"/>
    </source>
</evidence>
<dbReference type="EMBL" id="JACEEZ010018477">
    <property type="protein sequence ID" value="KAG0716853.1"/>
    <property type="molecule type" value="Genomic_DNA"/>
</dbReference>
<evidence type="ECO:0000256" key="5">
    <source>
        <dbReference type="ARBA" id="ARBA00022723"/>
    </source>
</evidence>
<organism evidence="9 10">
    <name type="scientific">Chionoecetes opilio</name>
    <name type="common">Atlantic snow crab</name>
    <name type="synonym">Cancer opilio</name>
    <dbReference type="NCBI Taxonomy" id="41210"/>
    <lineage>
        <taxon>Eukaryota</taxon>
        <taxon>Metazoa</taxon>
        <taxon>Ecdysozoa</taxon>
        <taxon>Arthropoda</taxon>
        <taxon>Crustacea</taxon>
        <taxon>Multicrustacea</taxon>
        <taxon>Malacostraca</taxon>
        <taxon>Eumalacostraca</taxon>
        <taxon>Eucarida</taxon>
        <taxon>Decapoda</taxon>
        <taxon>Pleocyemata</taxon>
        <taxon>Brachyura</taxon>
        <taxon>Eubrachyura</taxon>
        <taxon>Majoidea</taxon>
        <taxon>Majidae</taxon>
        <taxon>Chionoecetes</taxon>
    </lineage>
</organism>